<gene>
    <name evidence="5" type="ORF">B0J11DRAFT_527110</name>
</gene>
<evidence type="ECO:0000256" key="3">
    <source>
        <dbReference type="ARBA" id="ARBA00023277"/>
    </source>
</evidence>
<comment type="caution">
    <text evidence="5">The sequence shown here is derived from an EMBL/GenBank/DDBJ whole genome shotgun (WGS) entry which is preliminary data.</text>
</comment>
<dbReference type="InterPro" id="IPR008811">
    <property type="entry name" value="Glycosyl_hydrolases_36"/>
</dbReference>
<dbReference type="GO" id="GO:0047274">
    <property type="term" value="F:galactinol-sucrose galactosyltransferase activity"/>
    <property type="evidence" value="ECO:0007669"/>
    <property type="project" value="UniProtKB-EC"/>
</dbReference>
<dbReference type="FunFam" id="3.20.20.70:FF:000222">
    <property type="entry name" value="Raffinose synthase Sip1 protein"/>
    <property type="match status" value="1"/>
</dbReference>
<keyword evidence="6" id="KW-1185">Reference proteome</keyword>
<dbReference type="InterPro" id="IPR013785">
    <property type="entry name" value="Aldolase_TIM"/>
</dbReference>
<evidence type="ECO:0000256" key="4">
    <source>
        <dbReference type="ARBA" id="ARBA00049426"/>
    </source>
</evidence>
<comment type="catalytic activity">
    <reaction evidence="1">
        <text>Hydrolysis of terminal, non-reducing alpha-D-galactose residues in alpha-D-galactosides, including galactose oligosaccharides, galactomannans and galactolipids.</text>
        <dbReference type="EC" id="3.2.1.22"/>
    </reaction>
</comment>
<evidence type="ECO:0000313" key="6">
    <source>
        <dbReference type="Proteomes" id="UP000700596"/>
    </source>
</evidence>
<comment type="similarity">
    <text evidence="2">Belongs to the glycosyl hydrolases 36 family.</text>
</comment>
<reference evidence="5" key="1">
    <citation type="journal article" date="2021" name="Nat. Commun.">
        <title>Genetic determinants of endophytism in the Arabidopsis root mycobiome.</title>
        <authorList>
            <person name="Mesny F."/>
            <person name="Miyauchi S."/>
            <person name="Thiergart T."/>
            <person name="Pickel B."/>
            <person name="Atanasova L."/>
            <person name="Karlsson M."/>
            <person name="Huettel B."/>
            <person name="Barry K.W."/>
            <person name="Haridas S."/>
            <person name="Chen C."/>
            <person name="Bauer D."/>
            <person name="Andreopoulos W."/>
            <person name="Pangilinan J."/>
            <person name="LaButti K."/>
            <person name="Riley R."/>
            <person name="Lipzen A."/>
            <person name="Clum A."/>
            <person name="Drula E."/>
            <person name="Henrissat B."/>
            <person name="Kohler A."/>
            <person name="Grigoriev I.V."/>
            <person name="Martin F.M."/>
            <person name="Hacquard S."/>
        </authorList>
    </citation>
    <scope>NUCLEOTIDE SEQUENCE</scope>
    <source>
        <strain evidence="5">MPI-CAGE-CH-0243</strain>
    </source>
</reference>
<dbReference type="PANTHER" id="PTHR31268:SF32">
    <property type="entry name" value="GALACTINOL--SUCROSE GALACTOSYLTRANSFERASE 2-RELATED"/>
    <property type="match status" value="1"/>
</dbReference>
<accession>A0A9P9DY00</accession>
<dbReference type="EMBL" id="JAGMWT010000006">
    <property type="protein sequence ID" value="KAH7127062.1"/>
    <property type="molecule type" value="Genomic_DNA"/>
</dbReference>
<dbReference type="SUPFAM" id="SSF51445">
    <property type="entry name" value="(Trans)glycosidases"/>
    <property type="match status" value="1"/>
</dbReference>
<dbReference type="Gene3D" id="3.20.20.70">
    <property type="entry name" value="Aldolase class I"/>
    <property type="match status" value="1"/>
</dbReference>
<evidence type="ECO:0000313" key="5">
    <source>
        <dbReference type="EMBL" id="KAH7127062.1"/>
    </source>
</evidence>
<dbReference type="OrthoDB" id="4664297at2759"/>
<comment type="catalytic activity">
    <reaction evidence="4">
        <text>alpha-D-galactosyl-(1-&gt;3)-1D-myo-inositol + sucrose = raffinose + myo-inositol</text>
        <dbReference type="Rhea" id="RHEA:20161"/>
        <dbReference type="ChEBI" id="CHEBI:16634"/>
        <dbReference type="ChEBI" id="CHEBI:17268"/>
        <dbReference type="ChEBI" id="CHEBI:17505"/>
        <dbReference type="ChEBI" id="CHEBI:17992"/>
        <dbReference type="EC" id="2.4.1.82"/>
    </reaction>
</comment>
<name>A0A9P9DY00_9PLEO</name>
<dbReference type="GO" id="GO:0004557">
    <property type="term" value="F:alpha-galactosidase activity"/>
    <property type="evidence" value="ECO:0007669"/>
    <property type="project" value="UniProtKB-EC"/>
</dbReference>
<sequence>MYIRLTSNPPLGQVTTVAPEKQSIRFTVLIESASQKPWIVTLWHNFKNRDWSNSSFNPVQETPSLIAARTEGTDTVYHHWYTVELVGLPTNTSLFSFTIAFRASESEPWKWANDHFSISDGHVLYQSDAFPSEDLNHYIDGLPPYLQIQKESSDAPDTLLWSVTAPVNAASGKASGYSNNKLGRPTDYSRWFALVRLWSPWIAPRQGKQDFQPDKEAILAAFQRQDGTHFVILAVSGVDDVLTTLNHDGEGNVMVDSRNDDDQDGISRLVISVGKDLESAIAATMYYARRVVQKYEAKSGEFSEELKVLSEGIKPEWLENWYDGLTYCTWNGLGQKLHEQKLFDALESLNKNEINITSLIIDDNWQSLDHEGGYQFSNGWVEFEATKIGFPRGLKATVSEIRNKYKNIRHVAVWHALFGYWGGIAPEGKIAKEYKTITVQKRQGVAAGKMLVVAEEDVGRFYKDFYEFLNSAGIDSVKTDAQFFVDELDDATDRRSLIRSYQDAWNINQLRYFSARAISCMSQTPQIIFHSQLPSNKPRVLLRNSDDFFPEVPASHPWHIFCNAHNAIFNQYLNILPDWDMFQTSHEWASFHGAARCVSGGPIYITDVPGKHDVDLIHQMTGKTPRGDTVILRPHTVGKSTYAYNNYDDPALLKVSTYVGMAKSGVSILGIFNCTQRPLAELIGLNQFPGAEEGKYLIRSHTSGLVTKASTADENAAFVRLELPLGGWEILSAFPVQSFKLEHRQGASGPDDITVANLGLLGKMTGAAAIVNTSSYIERSSGSLRIWTSLKTLGTYGLYITDLGKRNINDDFFAVIFGKPISIECVKVNDVCEDILEIDTARAWKESDSKAGWSNEVAVEVIIR</sequence>
<dbReference type="PANTHER" id="PTHR31268">
    <property type="match status" value="1"/>
</dbReference>
<organism evidence="5 6">
    <name type="scientific">Dendryphion nanum</name>
    <dbReference type="NCBI Taxonomy" id="256645"/>
    <lineage>
        <taxon>Eukaryota</taxon>
        <taxon>Fungi</taxon>
        <taxon>Dikarya</taxon>
        <taxon>Ascomycota</taxon>
        <taxon>Pezizomycotina</taxon>
        <taxon>Dothideomycetes</taxon>
        <taxon>Pleosporomycetidae</taxon>
        <taxon>Pleosporales</taxon>
        <taxon>Torulaceae</taxon>
        <taxon>Dendryphion</taxon>
    </lineage>
</organism>
<evidence type="ECO:0000256" key="2">
    <source>
        <dbReference type="ARBA" id="ARBA00007240"/>
    </source>
</evidence>
<dbReference type="InterPro" id="IPR017853">
    <property type="entry name" value="GH"/>
</dbReference>
<dbReference type="Pfam" id="PF05691">
    <property type="entry name" value="Raffinose_syn"/>
    <property type="match status" value="1"/>
</dbReference>
<keyword evidence="3" id="KW-0119">Carbohydrate metabolism</keyword>
<dbReference type="Proteomes" id="UP000700596">
    <property type="component" value="Unassembled WGS sequence"/>
</dbReference>
<proteinExistence type="inferred from homology"/>
<evidence type="ECO:0000256" key="1">
    <source>
        <dbReference type="ARBA" id="ARBA00001255"/>
    </source>
</evidence>
<dbReference type="AlphaFoldDB" id="A0A9P9DY00"/>
<protein>
    <submittedName>
        <fullName evidence="5">Raffinose synthase protein-like protein Sip1</fullName>
    </submittedName>
</protein>